<proteinExistence type="predicted"/>
<dbReference type="Proteomes" id="UP000002640">
    <property type="component" value="Unassembled WGS sequence"/>
</dbReference>
<accession>G4YS56</accession>
<reference evidence="1 2" key="1">
    <citation type="journal article" date="2006" name="Science">
        <title>Phytophthora genome sequences uncover evolutionary origins and mechanisms of pathogenesis.</title>
        <authorList>
            <person name="Tyler B.M."/>
            <person name="Tripathy S."/>
            <person name="Zhang X."/>
            <person name="Dehal P."/>
            <person name="Jiang R.H."/>
            <person name="Aerts A."/>
            <person name="Arredondo F.D."/>
            <person name="Baxter L."/>
            <person name="Bensasson D."/>
            <person name="Beynon J.L."/>
            <person name="Chapman J."/>
            <person name="Damasceno C.M."/>
            <person name="Dorrance A.E."/>
            <person name="Dou D."/>
            <person name="Dickerman A.W."/>
            <person name="Dubchak I.L."/>
            <person name="Garbelotto M."/>
            <person name="Gijzen M."/>
            <person name="Gordon S.G."/>
            <person name="Govers F."/>
            <person name="Grunwald N.J."/>
            <person name="Huang W."/>
            <person name="Ivors K.L."/>
            <person name="Jones R.W."/>
            <person name="Kamoun S."/>
            <person name="Krampis K."/>
            <person name="Lamour K.H."/>
            <person name="Lee M.K."/>
            <person name="McDonald W.H."/>
            <person name="Medina M."/>
            <person name="Meijer H.J."/>
            <person name="Nordberg E.K."/>
            <person name="Maclean D.J."/>
            <person name="Ospina-Giraldo M.D."/>
            <person name="Morris P.F."/>
            <person name="Phuntumart V."/>
            <person name="Putnam N.H."/>
            <person name="Rash S."/>
            <person name="Rose J.K."/>
            <person name="Sakihama Y."/>
            <person name="Salamov A.A."/>
            <person name="Savidor A."/>
            <person name="Scheuring C.F."/>
            <person name="Smith B.M."/>
            <person name="Sobral B.W."/>
            <person name="Terry A."/>
            <person name="Torto-Alalibo T.A."/>
            <person name="Win J."/>
            <person name="Xu Z."/>
            <person name="Zhang H."/>
            <person name="Grigoriev I.V."/>
            <person name="Rokhsar D.S."/>
            <person name="Boore J.L."/>
        </authorList>
    </citation>
    <scope>NUCLEOTIDE SEQUENCE [LARGE SCALE GENOMIC DNA]</scope>
    <source>
        <strain evidence="1 2">P6497</strain>
    </source>
</reference>
<evidence type="ECO:0000313" key="2">
    <source>
        <dbReference type="Proteomes" id="UP000002640"/>
    </source>
</evidence>
<dbReference type="AlphaFoldDB" id="G4YS56"/>
<keyword evidence="2" id="KW-1185">Reference proteome</keyword>
<sequence length="104" mass="11571">MEVSNSAGVDSTFKVRLHPTKELKSPTDLMFPANRVAYIRSVFLSREDLEGTMEDKHSVAFSTHKSLFGLNSSHKEFKPSVGARVGGVLPVERRLALLKNRPAF</sequence>
<dbReference type="EMBL" id="JH159152">
    <property type="protein sequence ID" value="EGZ24757.1"/>
    <property type="molecule type" value="Genomic_DNA"/>
</dbReference>
<protein>
    <submittedName>
        <fullName evidence="1">Uncharacterized protein</fullName>
    </submittedName>
</protein>
<dbReference type="RefSeq" id="XP_009520045.1">
    <property type="nucleotide sequence ID" value="XM_009521750.1"/>
</dbReference>
<gene>
    <name evidence="1" type="ORF">PHYSODRAFT_325838</name>
</gene>
<dbReference type="KEGG" id="psoj:PHYSODRAFT_325838"/>
<dbReference type="InParanoid" id="G4YS56"/>
<organism evidence="1 2">
    <name type="scientific">Phytophthora sojae (strain P6497)</name>
    <name type="common">Soybean stem and root rot agent</name>
    <name type="synonym">Phytophthora megasperma f. sp. glycines</name>
    <dbReference type="NCBI Taxonomy" id="1094619"/>
    <lineage>
        <taxon>Eukaryota</taxon>
        <taxon>Sar</taxon>
        <taxon>Stramenopiles</taxon>
        <taxon>Oomycota</taxon>
        <taxon>Peronosporomycetes</taxon>
        <taxon>Peronosporales</taxon>
        <taxon>Peronosporaceae</taxon>
        <taxon>Phytophthora</taxon>
    </lineage>
</organism>
<name>G4YS56_PHYSP</name>
<dbReference type="GeneID" id="20645325"/>
<evidence type="ECO:0000313" key="1">
    <source>
        <dbReference type="EMBL" id="EGZ24757.1"/>
    </source>
</evidence>